<protein>
    <submittedName>
        <fullName evidence="1">Uncharacterized protein</fullName>
    </submittedName>
</protein>
<keyword evidence="2" id="KW-1185">Reference proteome</keyword>
<proteinExistence type="predicted"/>
<evidence type="ECO:0000313" key="2">
    <source>
        <dbReference type="Proteomes" id="UP000054270"/>
    </source>
</evidence>
<gene>
    <name evidence="1" type="ORF">HYPSUDRAFT_207914</name>
</gene>
<dbReference type="EMBL" id="KN817646">
    <property type="protein sequence ID" value="KJA15365.1"/>
    <property type="molecule type" value="Genomic_DNA"/>
</dbReference>
<sequence>MGGDHPEPDSTAIGIGNLSRAVYTWPFGLQSIMQSPQQLRVPRRHSPPPRTAFPSFLPPLANSPSPLNMLNPGLLLFTVCRTCLRGPRDPPDPCSPMDRRALEGQRCARAAVGYLDEAGYLFEEEGDGSGDWRWIYG</sequence>
<name>A0A0D2P4F5_HYPSF</name>
<organism evidence="1 2">
    <name type="scientific">Hypholoma sublateritium (strain FD-334 SS-4)</name>
    <dbReference type="NCBI Taxonomy" id="945553"/>
    <lineage>
        <taxon>Eukaryota</taxon>
        <taxon>Fungi</taxon>
        <taxon>Dikarya</taxon>
        <taxon>Basidiomycota</taxon>
        <taxon>Agaricomycotina</taxon>
        <taxon>Agaricomycetes</taxon>
        <taxon>Agaricomycetidae</taxon>
        <taxon>Agaricales</taxon>
        <taxon>Agaricineae</taxon>
        <taxon>Strophariaceae</taxon>
        <taxon>Hypholoma</taxon>
    </lineage>
</organism>
<accession>A0A0D2P4F5</accession>
<evidence type="ECO:0000313" key="1">
    <source>
        <dbReference type="EMBL" id="KJA15365.1"/>
    </source>
</evidence>
<dbReference type="Proteomes" id="UP000054270">
    <property type="component" value="Unassembled WGS sequence"/>
</dbReference>
<dbReference type="AlphaFoldDB" id="A0A0D2P4F5"/>
<reference evidence="2" key="1">
    <citation type="submission" date="2014-04" db="EMBL/GenBank/DDBJ databases">
        <title>Evolutionary Origins and Diversification of the Mycorrhizal Mutualists.</title>
        <authorList>
            <consortium name="DOE Joint Genome Institute"/>
            <consortium name="Mycorrhizal Genomics Consortium"/>
            <person name="Kohler A."/>
            <person name="Kuo A."/>
            <person name="Nagy L.G."/>
            <person name="Floudas D."/>
            <person name="Copeland A."/>
            <person name="Barry K.W."/>
            <person name="Cichocki N."/>
            <person name="Veneault-Fourrey C."/>
            <person name="LaButti K."/>
            <person name="Lindquist E.A."/>
            <person name="Lipzen A."/>
            <person name="Lundell T."/>
            <person name="Morin E."/>
            <person name="Murat C."/>
            <person name="Riley R."/>
            <person name="Ohm R."/>
            <person name="Sun H."/>
            <person name="Tunlid A."/>
            <person name="Henrissat B."/>
            <person name="Grigoriev I.V."/>
            <person name="Hibbett D.S."/>
            <person name="Martin F."/>
        </authorList>
    </citation>
    <scope>NUCLEOTIDE SEQUENCE [LARGE SCALE GENOMIC DNA]</scope>
    <source>
        <strain evidence="2">FD-334 SS-4</strain>
    </source>
</reference>